<name>A0ABY4FV00_9MICO</name>
<reference evidence="2 3" key="1">
    <citation type="submission" date="2022-04" db="EMBL/GenBank/DDBJ databases">
        <title>Leucobacter sp. isolated from rhizosphere of onion.</title>
        <authorList>
            <person name="Won M."/>
            <person name="Lee C.-M."/>
            <person name="Woen H.-Y."/>
            <person name="Kwon S.-W."/>
        </authorList>
    </citation>
    <scope>NUCLEOTIDE SEQUENCE [LARGE SCALE GENOMIC DNA]</scope>
    <source>
        <strain evidence="2 3">H25R-14</strain>
    </source>
</reference>
<dbReference type="Proteomes" id="UP000831775">
    <property type="component" value="Chromosome"/>
</dbReference>
<protein>
    <recommendedName>
        <fullName evidence="1">DUF7882 domain-containing protein</fullName>
    </recommendedName>
</protein>
<dbReference type="Pfam" id="PF25355">
    <property type="entry name" value="DUF7882"/>
    <property type="match status" value="1"/>
</dbReference>
<sequence>MGYLLYDQQRYHFEDRLLVHLRLAIARKFRQHESFFLEWAESPDSGGGRVSLWMDPTHHLGFRFIEHQTAELNLAWVDAMAKIRAPHRGLFAIPERLVDGFMPADDGRGREVMPLGAPQLRVDEGDDASTHA</sequence>
<organism evidence="2 3">
    <name type="scientific">Leucobacter rhizosphaerae</name>
    <dbReference type="NCBI Taxonomy" id="2932245"/>
    <lineage>
        <taxon>Bacteria</taxon>
        <taxon>Bacillati</taxon>
        <taxon>Actinomycetota</taxon>
        <taxon>Actinomycetes</taxon>
        <taxon>Micrococcales</taxon>
        <taxon>Microbacteriaceae</taxon>
        <taxon>Leucobacter</taxon>
    </lineage>
</organism>
<dbReference type="InterPro" id="IPR057204">
    <property type="entry name" value="DUF7882"/>
</dbReference>
<dbReference type="RefSeq" id="WP_244685293.1">
    <property type="nucleotide sequence ID" value="NZ_CP095043.1"/>
</dbReference>
<evidence type="ECO:0000259" key="1">
    <source>
        <dbReference type="Pfam" id="PF25355"/>
    </source>
</evidence>
<proteinExistence type="predicted"/>
<evidence type="ECO:0000313" key="2">
    <source>
        <dbReference type="EMBL" id="UOQ59994.1"/>
    </source>
</evidence>
<accession>A0ABY4FV00</accession>
<gene>
    <name evidence="2" type="ORF">MUN76_13250</name>
</gene>
<dbReference type="EMBL" id="CP095043">
    <property type="protein sequence ID" value="UOQ59994.1"/>
    <property type="molecule type" value="Genomic_DNA"/>
</dbReference>
<evidence type="ECO:0000313" key="3">
    <source>
        <dbReference type="Proteomes" id="UP000831775"/>
    </source>
</evidence>
<feature type="domain" description="DUF7882" evidence="1">
    <location>
        <begin position="1"/>
        <end position="95"/>
    </location>
</feature>
<keyword evidence="3" id="KW-1185">Reference proteome</keyword>